<evidence type="ECO:0000313" key="5">
    <source>
        <dbReference type="Proteomes" id="UP000276061"/>
    </source>
</evidence>
<dbReference type="Proteomes" id="UP000276061">
    <property type="component" value="Unassembled WGS sequence"/>
</dbReference>
<evidence type="ECO:0000313" key="4">
    <source>
        <dbReference type="Proteomes" id="UP000271870"/>
    </source>
</evidence>
<keyword evidence="1" id="KW-0732">Signal</keyword>
<dbReference type="EMBL" id="RJLS01000009">
    <property type="protein sequence ID" value="RNM24260.1"/>
    <property type="molecule type" value="Genomic_DNA"/>
</dbReference>
<feature type="chain" id="PRO_5018148479" evidence="1">
    <location>
        <begin position="22"/>
        <end position="95"/>
    </location>
</feature>
<dbReference type="EMBL" id="RJLR01000029">
    <property type="protein sequence ID" value="RNM03854.1"/>
    <property type="molecule type" value="Genomic_DNA"/>
</dbReference>
<evidence type="ECO:0000256" key="1">
    <source>
        <dbReference type="SAM" id="SignalP"/>
    </source>
</evidence>
<protein>
    <submittedName>
        <fullName evidence="2">DUF1161 domain-containing protein</fullName>
    </submittedName>
</protein>
<comment type="caution">
    <text evidence="2">The sequence shown here is derived from an EMBL/GenBank/DDBJ whole genome shotgun (WGS) entry which is preliminary data.</text>
</comment>
<dbReference type="Proteomes" id="UP000271870">
    <property type="component" value="Unassembled WGS sequence"/>
</dbReference>
<dbReference type="InterPro" id="IPR010595">
    <property type="entry name" value="DUF1161"/>
</dbReference>
<accession>A0A3N0FUL7</accession>
<organism evidence="2 5">
    <name type="scientific">Dickeya undicola</name>
    <dbReference type="NCBI Taxonomy" id="1577887"/>
    <lineage>
        <taxon>Bacteria</taxon>
        <taxon>Pseudomonadati</taxon>
        <taxon>Pseudomonadota</taxon>
        <taxon>Gammaproteobacteria</taxon>
        <taxon>Enterobacterales</taxon>
        <taxon>Pectobacteriaceae</taxon>
        <taxon>Dickeya</taxon>
    </lineage>
</organism>
<reference evidence="4 5" key="1">
    <citation type="submission" date="2018-11" db="EMBL/GenBank/DDBJ databases">
        <title>Characterization of surface water Dickeya isolates.</title>
        <authorList>
            <person name="Van Gijsegem F."/>
            <person name="Pedron J."/>
        </authorList>
    </citation>
    <scope>NUCLEOTIDE SEQUENCE [LARGE SCALE GENOMIC DNA]</scope>
    <source>
        <strain evidence="2 5">FVG1-MFV-O17</strain>
        <strain evidence="3 4">FVG10-MFV-A16</strain>
    </source>
</reference>
<evidence type="ECO:0000313" key="2">
    <source>
        <dbReference type="EMBL" id="RNM03854.1"/>
    </source>
</evidence>
<dbReference type="RefSeq" id="WP_050515668.1">
    <property type="nucleotide sequence ID" value="NZ_JBPWOM010000020.1"/>
</dbReference>
<gene>
    <name evidence="2" type="ORF">EF878_17495</name>
    <name evidence="3" type="ORF">EFS38_08875</name>
</gene>
<dbReference type="OrthoDB" id="6183281at2"/>
<sequence>MKKVMLTGTLLLLFTPLMVQASCERVRDDIARKIIANGVPASGFELDIVPNDQVSQHGGQVVGHCEQDTQKIVYVRLSDDSDVLPQSVAPTGKPR</sequence>
<feature type="signal peptide" evidence="1">
    <location>
        <begin position="1"/>
        <end position="21"/>
    </location>
</feature>
<name>A0A3N0FUL7_9GAMM</name>
<dbReference type="Pfam" id="PF06649">
    <property type="entry name" value="DUF1161"/>
    <property type="match status" value="1"/>
</dbReference>
<keyword evidence="4" id="KW-1185">Reference proteome</keyword>
<evidence type="ECO:0000313" key="3">
    <source>
        <dbReference type="EMBL" id="RNM24260.1"/>
    </source>
</evidence>
<proteinExistence type="predicted"/>
<dbReference type="AlphaFoldDB" id="A0A3N0FUL7"/>